<keyword evidence="2" id="KW-1185">Reference proteome</keyword>
<dbReference type="Proteomes" id="UP000299102">
    <property type="component" value="Unassembled WGS sequence"/>
</dbReference>
<proteinExistence type="predicted"/>
<organism evidence="1 2">
    <name type="scientific">Eumeta variegata</name>
    <name type="common">Bagworm moth</name>
    <name type="synonym">Eumeta japonica</name>
    <dbReference type="NCBI Taxonomy" id="151549"/>
    <lineage>
        <taxon>Eukaryota</taxon>
        <taxon>Metazoa</taxon>
        <taxon>Ecdysozoa</taxon>
        <taxon>Arthropoda</taxon>
        <taxon>Hexapoda</taxon>
        <taxon>Insecta</taxon>
        <taxon>Pterygota</taxon>
        <taxon>Neoptera</taxon>
        <taxon>Endopterygota</taxon>
        <taxon>Lepidoptera</taxon>
        <taxon>Glossata</taxon>
        <taxon>Ditrysia</taxon>
        <taxon>Tineoidea</taxon>
        <taxon>Psychidae</taxon>
        <taxon>Oiketicinae</taxon>
        <taxon>Eumeta</taxon>
    </lineage>
</organism>
<reference evidence="1 2" key="1">
    <citation type="journal article" date="2019" name="Commun. Biol.">
        <title>The bagworm genome reveals a unique fibroin gene that provides high tensile strength.</title>
        <authorList>
            <person name="Kono N."/>
            <person name="Nakamura H."/>
            <person name="Ohtoshi R."/>
            <person name="Tomita M."/>
            <person name="Numata K."/>
            <person name="Arakawa K."/>
        </authorList>
    </citation>
    <scope>NUCLEOTIDE SEQUENCE [LARGE SCALE GENOMIC DNA]</scope>
</reference>
<name>A0A4C1V387_EUMVA</name>
<evidence type="ECO:0000313" key="1">
    <source>
        <dbReference type="EMBL" id="GBP32685.1"/>
    </source>
</evidence>
<gene>
    <name evidence="1" type="ORF">EVAR_16848_1</name>
</gene>
<evidence type="ECO:0000313" key="2">
    <source>
        <dbReference type="Proteomes" id="UP000299102"/>
    </source>
</evidence>
<comment type="caution">
    <text evidence="1">The sequence shown here is derived from an EMBL/GenBank/DDBJ whole genome shotgun (WGS) entry which is preliminary data.</text>
</comment>
<dbReference type="EMBL" id="BGZK01000263">
    <property type="protein sequence ID" value="GBP32685.1"/>
    <property type="molecule type" value="Genomic_DNA"/>
</dbReference>
<sequence length="98" mass="10714">MSPAAQNTPSIRLNIALQGVEISRIRLAAPTRAHDVTHGVRSCCLRESSLTHHVQCDARNSAALNCLQMMYCAGFSSPTLPPSPPAALFKTLLRRFRN</sequence>
<protein>
    <submittedName>
        <fullName evidence="1">Uncharacterized protein</fullName>
    </submittedName>
</protein>
<accession>A0A4C1V387</accession>
<dbReference type="AlphaFoldDB" id="A0A4C1V387"/>